<dbReference type="EMBL" id="CATQJL010000305">
    <property type="protein sequence ID" value="CAJ0602870.1"/>
    <property type="molecule type" value="Genomic_DNA"/>
</dbReference>
<evidence type="ECO:0000313" key="2">
    <source>
        <dbReference type="EMBL" id="CAJ0602870.1"/>
    </source>
</evidence>
<feature type="non-terminal residue" evidence="2">
    <location>
        <position position="98"/>
    </location>
</feature>
<dbReference type="AlphaFoldDB" id="A0AA36M9X5"/>
<dbReference type="Proteomes" id="UP001176961">
    <property type="component" value="Unassembled WGS sequence"/>
</dbReference>
<evidence type="ECO:0000313" key="3">
    <source>
        <dbReference type="Proteomes" id="UP001176961"/>
    </source>
</evidence>
<protein>
    <submittedName>
        <fullName evidence="2">Uncharacterized protein</fullName>
    </submittedName>
</protein>
<name>A0AA36M9X5_CYLNA</name>
<feature type="compositionally biased region" description="Polar residues" evidence="1">
    <location>
        <begin position="23"/>
        <end position="36"/>
    </location>
</feature>
<gene>
    <name evidence="2" type="ORF">CYNAS_LOCUS14853</name>
</gene>
<reference evidence="2" key="1">
    <citation type="submission" date="2023-07" db="EMBL/GenBank/DDBJ databases">
        <authorList>
            <consortium name="CYATHOMIX"/>
        </authorList>
    </citation>
    <scope>NUCLEOTIDE SEQUENCE</scope>
    <source>
        <strain evidence="2">N/A</strain>
    </source>
</reference>
<keyword evidence="3" id="KW-1185">Reference proteome</keyword>
<sequence>FRNNSDLEAAGCRSAISLPTRTSSRFRAENSMSTGEDLQPDALESAPTPRPTTSLRWRYMAAVSTVNGRRRSHLNGFIIIELLLSTNSTPSCALFCLS</sequence>
<evidence type="ECO:0000256" key="1">
    <source>
        <dbReference type="SAM" id="MobiDB-lite"/>
    </source>
</evidence>
<comment type="caution">
    <text evidence="2">The sequence shown here is derived from an EMBL/GenBank/DDBJ whole genome shotgun (WGS) entry which is preliminary data.</text>
</comment>
<proteinExistence type="predicted"/>
<accession>A0AA36M9X5</accession>
<feature type="region of interest" description="Disordered" evidence="1">
    <location>
        <begin position="23"/>
        <end position="51"/>
    </location>
</feature>
<organism evidence="2 3">
    <name type="scientific">Cylicocyclus nassatus</name>
    <name type="common">Nematode worm</name>
    <dbReference type="NCBI Taxonomy" id="53992"/>
    <lineage>
        <taxon>Eukaryota</taxon>
        <taxon>Metazoa</taxon>
        <taxon>Ecdysozoa</taxon>
        <taxon>Nematoda</taxon>
        <taxon>Chromadorea</taxon>
        <taxon>Rhabditida</taxon>
        <taxon>Rhabditina</taxon>
        <taxon>Rhabditomorpha</taxon>
        <taxon>Strongyloidea</taxon>
        <taxon>Strongylidae</taxon>
        <taxon>Cylicocyclus</taxon>
    </lineage>
</organism>